<organism evidence="6 7">
    <name type="scientific">Thermaerobacter subterraneus DSM 13965</name>
    <dbReference type="NCBI Taxonomy" id="867903"/>
    <lineage>
        <taxon>Bacteria</taxon>
        <taxon>Bacillati</taxon>
        <taxon>Bacillota</taxon>
        <taxon>Clostridia</taxon>
        <taxon>Eubacteriales</taxon>
        <taxon>Clostridiales Family XVII. Incertae Sedis</taxon>
        <taxon>Thermaerobacter</taxon>
    </lineage>
</organism>
<dbReference type="Gene3D" id="3.40.50.1010">
    <property type="entry name" value="5'-nuclease"/>
    <property type="match status" value="1"/>
</dbReference>
<dbReference type="InterPro" id="IPR022907">
    <property type="entry name" value="VapC_family"/>
</dbReference>
<dbReference type="HAMAP" id="MF_00265">
    <property type="entry name" value="VapC_Nob1"/>
    <property type="match status" value="1"/>
</dbReference>
<name>K6PZE4_9FIRM</name>
<reference evidence="6" key="1">
    <citation type="submission" date="2010-10" db="EMBL/GenBank/DDBJ databases">
        <authorList>
            <consortium name="US DOE Joint Genome Institute (JGI-PGF)"/>
            <person name="Lucas S."/>
            <person name="Copeland A."/>
            <person name="Lapidus A."/>
            <person name="Bruce D."/>
            <person name="Goodwin L."/>
            <person name="Pitluck S."/>
            <person name="Kyrpides N."/>
            <person name="Mavromatis K."/>
            <person name="Detter J.C."/>
            <person name="Han C."/>
            <person name="Land M."/>
            <person name="Hauser L."/>
            <person name="Markowitz V."/>
            <person name="Cheng J.-F."/>
            <person name="Hugenholtz P."/>
            <person name="Woyke T."/>
            <person name="Wu D."/>
            <person name="Pukall R."/>
            <person name="Wahrenburg C."/>
            <person name="Brambilla E."/>
            <person name="Klenk H.-P."/>
            <person name="Eisen J.A."/>
        </authorList>
    </citation>
    <scope>NUCLEOTIDE SEQUENCE [LARGE SCALE GENOMIC DNA]</scope>
    <source>
        <strain evidence="6">DSM 13965</strain>
    </source>
</reference>
<keyword evidence="5" id="KW-0460">Magnesium</keyword>
<evidence type="ECO:0000313" key="7">
    <source>
        <dbReference type="Proteomes" id="UP000005710"/>
    </source>
</evidence>
<keyword evidence="1 5" id="KW-1277">Toxin-antitoxin system</keyword>
<evidence type="ECO:0000256" key="5">
    <source>
        <dbReference type="HAMAP-Rule" id="MF_00265"/>
    </source>
</evidence>
<dbReference type="RefSeq" id="WP_006904169.1">
    <property type="nucleotide sequence ID" value="NZ_JH976535.1"/>
</dbReference>
<keyword evidence="4 5" id="KW-0378">Hydrolase</keyword>
<accession>K6PZE4</accession>
<dbReference type="STRING" id="867903.ThesuDRAFT_01892"/>
<sequence>MATWLLDTNIVLYLLTRQDQLEKARRRGSEAEAHLRALYTALDQFIADRLAAGDRFVLTPVVIQETLNVLQYSEVFGLQAQEAAQVVLALVQARELECEERECIVVALGRQASGEEPFPDAYLACRTQEDEVHLLTNDRRLHEAMGQKSVLLRELIGG</sequence>
<reference evidence="6" key="2">
    <citation type="submission" date="2012-10" db="EMBL/GenBank/DDBJ databases">
        <title>Improved high-quality draft of Thermaerobacter subterraneus C21, DSM 13965.</title>
        <authorList>
            <consortium name="DOE Joint Genome Institute"/>
            <person name="Eisen J."/>
            <person name="Huntemann M."/>
            <person name="Wei C.-L."/>
            <person name="Han J."/>
            <person name="Detter J.C."/>
            <person name="Han C."/>
            <person name="Tapia R."/>
            <person name="Chen A."/>
            <person name="Kyrpides N."/>
            <person name="Mavromatis K."/>
            <person name="Markowitz V."/>
            <person name="Szeto E."/>
            <person name="Ivanova N."/>
            <person name="Mikhailova N."/>
            <person name="Ovchinnikova G."/>
            <person name="Pagani I."/>
            <person name="Pati A."/>
            <person name="Goodwin L."/>
            <person name="Nordberg H.P."/>
            <person name="Cantor M.N."/>
            <person name="Hua S.X."/>
            <person name="Woyke T."/>
            <person name="Eisen J."/>
            <person name="Klenk H.-P."/>
        </authorList>
    </citation>
    <scope>NUCLEOTIDE SEQUENCE [LARGE SCALE GENOMIC DNA]</scope>
    <source>
        <strain evidence="6">DSM 13965</strain>
    </source>
</reference>
<gene>
    <name evidence="5" type="primary">vapC</name>
    <name evidence="6" type="ORF">ThesuDRAFT_01892</name>
</gene>
<dbReference type="GO" id="GO:0004540">
    <property type="term" value="F:RNA nuclease activity"/>
    <property type="evidence" value="ECO:0007669"/>
    <property type="project" value="InterPro"/>
</dbReference>
<dbReference type="GO" id="GO:0090729">
    <property type="term" value="F:toxin activity"/>
    <property type="evidence" value="ECO:0007669"/>
    <property type="project" value="UniProtKB-KW"/>
</dbReference>
<feature type="binding site" evidence="5">
    <location>
        <position position="7"/>
    </location>
    <ligand>
        <name>Mg(2+)</name>
        <dbReference type="ChEBI" id="CHEBI:18420"/>
    </ligand>
</feature>
<dbReference type="EC" id="3.1.-.-" evidence="5"/>
<keyword evidence="5" id="KW-0800">Toxin</keyword>
<comment type="caution">
    <text evidence="6">The sequence shown here is derived from an EMBL/GenBank/DDBJ whole genome shotgun (WGS) entry which is preliminary data.</text>
</comment>
<dbReference type="HOGENOM" id="CLU_121449_2_2_9"/>
<dbReference type="Proteomes" id="UP000005710">
    <property type="component" value="Unassembled WGS sequence"/>
</dbReference>
<comment type="function">
    <text evidence="5">Toxic component of a toxin-antitoxin (TA) system. An RNase.</text>
</comment>
<dbReference type="SUPFAM" id="SSF88723">
    <property type="entry name" value="PIN domain-like"/>
    <property type="match status" value="1"/>
</dbReference>
<dbReference type="EMBL" id="AENY02000003">
    <property type="protein sequence ID" value="EKP94163.1"/>
    <property type="molecule type" value="Genomic_DNA"/>
</dbReference>
<evidence type="ECO:0000256" key="3">
    <source>
        <dbReference type="ARBA" id="ARBA00022723"/>
    </source>
</evidence>
<dbReference type="GO" id="GO:0016787">
    <property type="term" value="F:hydrolase activity"/>
    <property type="evidence" value="ECO:0007669"/>
    <property type="project" value="UniProtKB-KW"/>
</dbReference>
<keyword evidence="3 5" id="KW-0479">Metal-binding</keyword>
<keyword evidence="7" id="KW-1185">Reference proteome</keyword>
<keyword evidence="2 5" id="KW-0540">Nuclease</keyword>
<evidence type="ECO:0000256" key="2">
    <source>
        <dbReference type="ARBA" id="ARBA00022722"/>
    </source>
</evidence>
<dbReference type="AlphaFoldDB" id="K6PZE4"/>
<evidence type="ECO:0000313" key="6">
    <source>
        <dbReference type="EMBL" id="EKP94163.1"/>
    </source>
</evidence>
<comment type="similarity">
    <text evidence="5">Belongs to the PINc/VapC protein family.</text>
</comment>
<proteinExistence type="inferred from homology"/>
<feature type="binding site" evidence="5">
    <location>
        <position position="120"/>
    </location>
    <ligand>
        <name>Mg(2+)</name>
        <dbReference type="ChEBI" id="CHEBI:18420"/>
    </ligand>
</feature>
<protein>
    <recommendedName>
        <fullName evidence="5">Ribonuclease VapC</fullName>
        <shortName evidence="5">RNase VapC</shortName>
        <ecNumber evidence="5">3.1.-.-</ecNumber>
    </recommendedName>
    <alternativeName>
        <fullName evidence="5">Toxin VapC</fullName>
    </alternativeName>
</protein>
<dbReference type="eggNOG" id="COG1848">
    <property type="taxonomic scope" value="Bacteria"/>
</dbReference>
<dbReference type="CDD" id="cd09854">
    <property type="entry name" value="PIN_VapC-like"/>
    <property type="match status" value="1"/>
</dbReference>
<dbReference type="InterPro" id="IPR029060">
    <property type="entry name" value="PIN-like_dom_sf"/>
</dbReference>
<dbReference type="GO" id="GO:0000287">
    <property type="term" value="F:magnesium ion binding"/>
    <property type="evidence" value="ECO:0007669"/>
    <property type="project" value="UniProtKB-UniRule"/>
</dbReference>
<evidence type="ECO:0000256" key="1">
    <source>
        <dbReference type="ARBA" id="ARBA00022649"/>
    </source>
</evidence>
<evidence type="ECO:0000256" key="4">
    <source>
        <dbReference type="ARBA" id="ARBA00022801"/>
    </source>
</evidence>
<comment type="cofactor">
    <cofactor evidence="5">
        <name>Mg(2+)</name>
        <dbReference type="ChEBI" id="CHEBI:18420"/>
    </cofactor>
</comment>